<dbReference type="Pfam" id="PF06892">
    <property type="entry name" value="Phage_CP76"/>
    <property type="match status" value="1"/>
</dbReference>
<dbReference type="InterPro" id="IPR009679">
    <property type="entry name" value="Phage_186_CII-like"/>
</dbReference>
<evidence type="ECO:0000313" key="2">
    <source>
        <dbReference type="Proteomes" id="UP001293169"/>
    </source>
</evidence>
<dbReference type="InterPro" id="IPR048188">
    <property type="entry name" value="YmfL-like"/>
</dbReference>
<evidence type="ECO:0000313" key="1">
    <source>
        <dbReference type="EMBL" id="MDZ7468886.1"/>
    </source>
</evidence>
<proteinExistence type="predicted"/>
<dbReference type="Proteomes" id="UP001293169">
    <property type="component" value="Unassembled WGS sequence"/>
</dbReference>
<comment type="caution">
    <text evidence="1">The sequence shown here is derived from an EMBL/GenBank/DDBJ whole genome shotgun (WGS) entry which is preliminary data.</text>
</comment>
<name>A0ABU5M9W5_RAOPL</name>
<dbReference type="EMBL" id="JAXUDK010000023">
    <property type="protein sequence ID" value="MDZ7468886.1"/>
    <property type="molecule type" value="Genomic_DNA"/>
</dbReference>
<gene>
    <name evidence="1" type="ORF">U5E74_25000</name>
</gene>
<protein>
    <submittedName>
        <fullName evidence="1">YmfL family putative regulatory protein</fullName>
    </submittedName>
</protein>
<dbReference type="RefSeq" id="WP_152308847.1">
    <property type="nucleotide sequence ID" value="NZ_JAXUDA010000025.1"/>
</dbReference>
<accession>A0ABU5M9W5</accession>
<sequence length="194" mass="21302">MNHRSKGGTVGNEPIWKVERQPAWLVAAFKKTITELPGGYAEAAEWLGVTENALFNRLRVDGDQIFPLGWAMVLQRAGGTSYIADAVARQSGGVFVPLADIEEVDNADINQRLLEVIEQITAYSQQIRAAIEDGVIEPHERAAIDGELYSSIQKLQEHSALVYRIFCQPETDDARECAAPGVVANKSMCMEKSA</sequence>
<organism evidence="1 2">
    <name type="scientific">Raoultella planticola</name>
    <name type="common">Klebsiella planticola</name>
    <dbReference type="NCBI Taxonomy" id="575"/>
    <lineage>
        <taxon>Bacteria</taxon>
        <taxon>Pseudomonadati</taxon>
        <taxon>Pseudomonadota</taxon>
        <taxon>Gammaproteobacteria</taxon>
        <taxon>Enterobacterales</taxon>
        <taxon>Enterobacteriaceae</taxon>
        <taxon>Klebsiella/Raoultella group</taxon>
        <taxon>Raoultella</taxon>
    </lineage>
</organism>
<reference evidence="1 2" key="1">
    <citation type="submission" date="2023-12" db="EMBL/GenBank/DDBJ databases">
        <title>N/s.</title>
        <authorList>
            <person name="Dale J."/>
        </authorList>
    </citation>
    <scope>NUCLEOTIDE SEQUENCE [LARGE SCALE GENOMIC DNA]</scope>
    <source>
        <strain evidence="1 2">2023EL-01226</strain>
    </source>
</reference>
<dbReference type="NCBIfam" id="NF041471">
    <property type="entry name" value="phage_reg_YmfL"/>
    <property type="match status" value="1"/>
</dbReference>
<keyword evidence="2" id="KW-1185">Reference proteome</keyword>